<dbReference type="CDD" id="cd23385">
    <property type="entry name" value="beta-trefoil_Ricin_MRC-like"/>
    <property type="match status" value="1"/>
</dbReference>
<evidence type="ECO:0000313" key="1">
    <source>
        <dbReference type="EMBL" id="CAB4035389.1"/>
    </source>
</evidence>
<organism evidence="1 2">
    <name type="scientific">Paramuricea clavata</name>
    <name type="common">Red gorgonian</name>
    <name type="synonym">Violescent sea-whip</name>
    <dbReference type="NCBI Taxonomy" id="317549"/>
    <lineage>
        <taxon>Eukaryota</taxon>
        <taxon>Metazoa</taxon>
        <taxon>Cnidaria</taxon>
        <taxon>Anthozoa</taxon>
        <taxon>Octocorallia</taxon>
        <taxon>Malacalcyonacea</taxon>
        <taxon>Plexauridae</taxon>
        <taxon>Paramuricea</taxon>
    </lineage>
</organism>
<dbReference type="Proteomes" id="UP001152795">
    <property type="component" value="Unassembled WGS sequence"/>
</dbReference>
<dbReference type="InterPro" id="IPR035992">
    <property type="entry name" value="Ricin_B-like_lectins"/>
</dbReference>
<keyword evidence="2" id="KW-1185">Reference proteome</keyword>
<proteinExistence type="predicted"/>
<dbReference type="PROSITE" id="PS50231">
    <property type="entry name" value="RICIN_B_LECTIN"/>
    <property type="match status" value="1"/>
</dbReference>
<name>A0A6S7LN95_PARCT</name>
<dbReference type="Gene3D" id="2.80.10.50">
    <property type="match status" value="1"/>
</dbReference>
<reference evidence="1" key="1">
    <citation type="submission" date="2020-04" db="EMBL/GenBank/DDBJ databases">
        <authorList>
            <person name="Alioto T."/>
            <person name="Alioto T."/>
            <person name="Gomez Garrido J."/>
        </authorList>
    </citation>
    <scope>NUCLEOTIDE SEQUENCE</scope>
    <source>
        <strain evidence="1">A484AB</strain>
    </source>
</reference>
<gene>
    <name evidence="1" type="ORF">PACLA_8A050983</name>
</gene>
<dbReference type="EMBL" id="CACRXK020021008">
    <property type="protein sequence ID" value="CAB4035389.1"/>
    <property type="molecule type" value="Genomic_DNA"/>
</dbReference>
<dbReference type="AlphaFoldDB" id="A0A6S7LN95"/>
<accession>A0A6S7LN95</accession>
<comment type="caution">
    <text evidence="1">The sequence shown here is derived from an EMBL/GenBank/DDBJ whole genome shotgun (WGS) entry which is preliminary data.</text>
</comment>
<feature type="non-terminal residue" evidence="1">
    <location>
        <position position="275"/>
    </location>
</feature>
<sequence>MKNQNSINCLEYFGTTNQKFLRLYIFTLITLLTHSCDGEASGQVINTTMFEIPSKDQKSYILRDCRKMAGDDIDCKCAYLGRECTQTDVENCINCSCLDSSTNSTRIFYVKKRYGAVCLSVNNIFNAAGFGEKFLSHNPIYKLCARADIDGRIRHTKYCTFNNDPRQVWVWTPGNLLINAQTSTCLQARKTKSAFILSMTVTRCNSTDLGQKWRCNDSRLLWGTSLDSPNITHAVRYYAQDNYLKARSVRQVSRGNTWTVFPSNNRSVCSASHNE</sequence>
<protein>
    <submittedName>
        <fullName evidence="1">Uncharacterized protein</fullName>
    </submittedName>
</protein>
<evidence type="ECO:0000313" key="2">
    <source>
        <dbReference type="Proteomes" id="UP001152795"/>
    </source>
</evidence>
<dbReference type="SUPFAM" id="SSF50370">
    <property type="entry name" value="Ricin B-like lectins"/>
    <property type="match status" value="1"/>
</dbReference>